<dbReference type="PANTHER" id="PTHR42786">
    <property type="entry name" value="TRNA/RRNA METHYLTRANSFERASE"/>
    <property type="match status" value="1"/>
</dbReference>
<dbReference type="InterPro" id="IPR001537">
    <property type="entry name" value="SpoU_MeTrfase"/>
</dbReference>
<name>A0ABU2ZV94_9ALTE</name>
<evidence type="ECO:0000259" key="5">
    <source>
        <dbReference type="Pfam" id="PF00588"/>
    </source>
</evidence>
<keyword evidence="4" id="KW-0949">S-adenosyl-L-methionine</keyword>
<dbReference type="SUPFAM" id="SSF75217">
    <property type="entry name" value="alpha/beta knot"/>
    <property type="match status" value="1"/>
</dbReference>
<dbReference type="InterPro" id="IPR029026">
    <property type="entry name" value="tRNA_m1G_MTases_N"/>
</dbReference>
<accession>A0ABU2ZV94</accession>
<evidence type="ECO:0000256" key="2">
    <source>
        <dbReference type="ARBA" id="ARBA00022603"/>
    </source>
</evidence>
<dbReference type="Gene3D" id="3.40.1280.10">
    <property type="match status" value="1"/>
</dbReference>
<evidence type="ECO:0000313" key="6">
    <source>
        <dbReference type="EMBL" id="MDT0596565.1"/>
    </source>
</evidence>
<dbReference type="Proteomes" id="UP001253545">
    <property type="component" value="Unassembled WGS sequence"/>
</dbReference>
<dbReference type="Pfam" id="PF00588">
    <property type="entry name" value="SpoU_methylase"/>
    <property type="match status" value="1"/>
</dbReference>
<feature type="domain" description="tRNA/rRNA methyltransferase SpoU type" evidence="5">
    <location>
        <begin position="13"/>
        <end position="144"/>
    </location>
</feature>
<protein>
    <submittedName>
        <fullName evidence="6">RNA methyltransferase</fullName>
    </submittedName>
</protein>
<evidence type="ECO:0000256" key="1">
    <source>
        <dbReference type="ARBA" id="ARBA00007228"/>
    </source>
</evidence>
<comment type="similarity">
    <text evidence="1">Belongs to the class IV-like SAM-binding methyltransferase superfamily. RNA methyltransferase TrmH family.</text>
</comment>
<reference evidence="6 7" key="1">
    <citation type="submission" date="2023-09" db="EMBL/GenBank/DDBJ databases">
        <authorList>
            <person name="Rey-Velasco X."/>
        </authorList>
    </citation>
    <scope>NUCLEOTIDE SEQUENCE [LARGE SCALE GENOMIC DNA]</scope>
    <source>
        <strain evidence="6 7">P117</strain>
    </source>
</reference>
<keyword evidence="7" id="KW-1185">Reference proteome</keyword>
<organism evidence="6 7">
    <name type="scientific">Glaciecola petra</name>
    <dbReference type="NCBI Taxonomy" id="3075602"/>
    <lineage>
        <taxon>Bacteria</taxon>
        <taxon>Pseudomonadati</taxon>
        <taxon>Pseudomonadota</taxon>
        <taxon>Gammaproteobacteria</taxon>
        <taxon>Alteromonadales</taxon>
        <taxon>Alteromonadaceae</taxon>
        <taxon>Glaciecola</taxon>
    </lineage>
</organism>
<dbReference type="InterPro" id="IPR029028">
    <property type="entry name" value="Alpha/beta_knot_MTases"/>
</dbReference>
<evidence type="ECO:0000313" key="7">
    <source>
        <dbReference type="Proteomes" id="UP001253545"/>
    </source>
</evidence>
<sequence>MMSADRAVTAPKIGLINPKSASNVAVILRAAACFGLDEIVYTGKRYEYAKGFQEDTKKLRNSIPLSAVDDIFSNIPKDFVSVAVELTEGACPLPEFAHPEKAFYILGPEDGSIPMACIKKCEHVVYIPTQSSMNLAVTANVVLYDRLAKSNYEKGNDLIKASRDRNNNTSI</sequence>
<comment type="caution">
    <text evidence="6">The sequence shown here is derived from an EMBL/GenBank/DDBJ whole genome shotgun (WGS) entry which is preliminary data.</text>
</comment>
<dbReference type="GO" id="GO:0032259">
    <property type="term" value="P:methylation"/>
    <property type="evidence" value="ECO:0007669"/>
    <property type="project" value="UniProtKB-KW"/>
</dbReference>
<dbReference type="RefSeq" id="WP_311370089.1">
    <property type="nucleotide sequence ID" value="NZ_JAVRHX010000008.1"/>
</dbReference>
<gene>
    <name evidence="6" type="ORF">RM552_17040</name>
</gene>
<dbReference type="EMBL" id="JAVRHX010000008">
    <property type="protein sequence ID" value="MDT0596565.1"/>
    <property type="molecule type" value="Genomic_DNA"/>
</dbReference>
<proteinExistence type="inferred from homology"/>
<evidence type="ECO:0000256" key="4">
    <source>
        <dbReference type="ARBA" id="ARBA00022691"/>
    </source>
</evidence>
<keyword evidence="2 6" id="KW-0489">Methyltransferase</keyword>
<dbReference type="InterPro" id="IPR004384">
    <property type="entry name" value="RNA_MeTrfase_TrmJ/LasT"/>
</dbReference>
<dbReference type="PANTHER" id="PTHR42786:SF6">
    <property type="entry name" value="TRNA_RRNA METHYLTRANSFERASE SPOU TYPE DOMAIN-CONTAINING PROTEIN"/>
    <property type="match status" value="1"/>
</dbReference>
<dbReference type="CDD" id="cd18098">
    <property type="entry name" value="SpoU-like"/>
    <property type="match status" value="1"/>
</dbReference>
<dbReference type="GO" id="GO:0008168">
    <property type="term" value="F:methyltransferase activity"/>
    <property type="evidence" value="ECO:0007669"/>
    <property type="project" value="UniProtKB-KW"/>
</dbReference>
<keyword evidence="3" id="KW-0808">Transferase</keyword>
<evidence type="ECO:0000256" key="3">
    <source>
        <dbReference type="ARBA" id="ARBA00022679"/>
    </source>
</evidence>